<keyword evidence="6" id="KW-1185">Reference proteome</keyword>
<dbReference type="InterPro" id="IPR051081">
    <property type="entry name" value="HTH_MetalResp_TranReg"/>
</dbReference>
<evidence type="ECO:0000313" key="5">
    <source>
        <dbReference type="EMBL" id="SDY66277.1"/>
    </source>
</evidence>
<dbReference type="OrthoDB" id="3396564at2"/>
<dbReference type="InterPro" id="IPR036390">
    <property type="entry name" value="WH_DNA-bd_sf"/>
</dbReference>
<evidence type="ECO:0000256" key="1">
    <source>
        <dbReference type="ARBA" id="ARBA00023015"/>
    </source>
</evidence>
<evidence type="ECO:0000256" key="3">
    <source>
        <dbReference type="ARBA" id="ARBA00023163"/>
    </source>
</evidence>
<evidence type="ECO:0000256" key="2">
    <source>
        <dbReference type="ARBA" id="ARBA00023125"/>
    </source>
</evidence>
<evidence type="ECO:0000259" key="4">
    <source>
        <dbReference type="PROSITE" id="PS50987"/>
    </source>
</evidence>
<dbReference type="EMBL" id="FNQB01000001">
    <property type="protein sequence ID" value="SDY66277.1"/>
    <property type="molecule type" value="Genomic_DNA"/>
</dbReference>
<dbReference type="Pfam" id="PF01022">
    <property type="entry name" value="HTH_5"/>
    <property type="match status" value="1"/>
</dbReference>
<accession>A0A1H3LNZ8</accession>
<dbReference type="InterPro" id="IPR045981">
    <property type="entry name" value="DUF5937"/>
</dbReference>
<gene>
    <name evidence="5" type="ORF">SAMN05421684_0882</name>
</gene>
<dbReference type="Gene3D" id="1.10.10.10">
    <property type="entry name" value="Winged helix-like DNA-binding domain superfamily/Winged helix DNA-binding domain"/>
    <property type="match status" value="1"/>
</dbReference>
<dbReference type="SMART" id="SM00418">
    <property type="entry name" value="HTH_ARSR"/>
    <property type="match status" value="1"/>
</dbReference>
<dbReference type="PANTHER" id="PTHR33154:SF33">
    <property type="entry name" value="TRANSCRIPTIONAL REPRESSOR SDPR"/>
    <property type="match status" value="1"/>
</dbReference>
<dbReference type="PROSITE" id="PS50987">
    <property type="entry name" value="HTH_ARSR_2"/>
    <property type="match status" value="1"/>
</dbReference>
<protein>
    <submittedName>
        <fullName evidence="5">Transcriptional regulator, ArsR family</fullName>
    </submittedName>
</protein>
<dbReference type="AlphaFoldDB" id="A0A1H3LNZ8"/>
<dbReference type="InterPro" id="IPR001845">
    <property type="entry name" value="HTH_ArsR_DNA-bd_dom"/>
</dbReference>
<dbReference type="Pfam" id="PF19361">
    <property type="entry name" value="DUF5937"/>
    <property type="match status" value="1"/>
</dbReference>
<dbReference type="STRING" id="137265.SAMN05421684_0882"/>
<organism evidence="5 6">
    <name type="scientific">Asanoa ishikariensis</name>
    <dbReference type="NCBI Taxonomy" id="137265"/>
    <lineage>
        <taxon>Bacteria</taxon>
        <taxon>Bacillati</taxon>
        <taxon>Actinomycetota</taxon>
        <taxon>Actinomycetes</taxon>
        <taxon>Micromonosporales</taxon>
        <taxon>Micromonosporaceae</taxon>
        <taxon>Asanoa</taxon>
    </lineage>
</organism>
<dbReference type="PANTHER" id="PTHR33154">
    <property type="entry name" value="TRANSCRIPTIONAL REGULATOR, ARSR FAMILY"/>
    <property type="match status" value="1"/>
</dbReference>
<keyword evidence="2" id="KW-0238">DNA-binding</keyword>
<dbReference type="GO" id="GO:0003677">
    <property type="term" value="F:DNA binding"/>
    <property type="evidence" value="ECO:0007669"/>
    <property type="project" value="UniProtKB-KW"/>
</dbReference>
<name>A0A1H3LNZ8_9ACTN</name>
<proteinExistence type="predicted"/>
<keyword evidence="1" id="KW-0805">Transcription regulation</keyword>
<reference evidence="6" key="1">
    <citation type="submission" date="2016-10" db="EMBL/GenBank/DDBJ databases">
        <authorList>
            <person name="Varghese N."/>
            <person name="Submissions S."/>
        </authorList>
    </citation>
    <scope>NUCLEOTIDE SEQUENCE [LARGE SCALE GENOMIC DNA]</scope>
    <source>
        <strain evidence="6">DSM 44718</strain>
    </source>
</reference>
<dbReference type="InterPro" id="IPR036388">
    <property type="entry name" value="WH-like_DNA-bd_sf"/>
</dbReference>
<evidence type="ECO:0000313" key="6">
    <source>
        <dbReference type="Proteomes" id="UP000199632"/>
    </source>
</evidence>
<dbReference type="PRINTS" id="PR00778">
    <property type="entry name" value="HTHARSR"/>
</dbReference>
<sequence length="331" mass="35169">MPVAVVGLNSVSAAVSPLSELGSALHAVGDPGHHGADLPPMSAALRRRVRRWAFTTRAIRATPFVTVWGSDDGFAAQLDQLRALPPRRLATQLIRPISPPGDTAAALRYAQARGLGDQVAALVERPGPAVTEFLEFLAESWDAWFATRWLAVRPVLAARARRFAHDLAALGPAAALAALDPSITVAGAGVSIAKVANRRHDVSRRGLVVVPSTLIRPHLYVADVPGRPLVLIHPVDAGPPVLPTRDLLRRLAALANPGRLEVARAIATEPRTAGEVADLWHVDPTLVNRHLRALAAAGLARATRRGRFVQYELDASAVDALGGDLLGLLLR</sequence>
<dbReference type="RefSeq" id="WP_090787471.1">
    <property type="nucleotide sequence ID" value="NZ_BOND01000015.1"/>
</dbReference>
<dbReference type="GO" id="GO:0003700">
    <property type="term" value="F:DNA-binding transcription factor activity"/>
    <property type="evidence" value="ECO:0007669"/>
    <property type="project" value="InterPro"/>
</dbReference>
<keyword evidence="3" id="KW-0804">Transcription</keyword>
<dbReference type="Proteomes" id="UP000199632">
    <property type="component" value="Unassembled WGS sequence"/>
</dbReference>
<dbReference type="SUPFAM" id="SSF46785">
    <property type="entry name" value="Winged helix' DNA-binding domain"/>
    <property type="match status" value="1"/>
</dbReference>
<feature type="domain" description="HTH arsR-type" evidence="4">
    <location>
        <begin position="239"/>
        <end position="331"/>
    </location>
</feature>